<proteinExistence type="predicted"/>
<accession>A0ABW1W1W5</accession>
<dbReference type="EMBL" id="JBHSUB010000013">
    <property type="protein sequence ID" value="MFC6378721.1"/>
    <property type="molecule type" value="Genomic_DNA"/>
</dbReference>
<keyword evidence="2" id="KW-1185">Reference proteome</keyword>
<reference evidence="2" key="1">
    <citation type="journal article" date="2019" name="Int. J. Syst. Evol. Microbiol.">
        <title>The Global Catalogue of Microorganisms (GCM) 10K type strain sequencing project: providing services to taxonomists for standard genome sequencing and annotation.</title>
        <authorList>
            <consortium name="The Broad Institute Genomics Platform"/>
            <consortium name="The Broad Institute Genome Sequencing Center for Infectious Disease"/>
            <person name="Wu L."/>
            <person name="Ma J."/>
        </authorList>
    </citation>
    <scope>NUCLEOTIDE SEQUENCE [LARGE SCALE GENOMIC DNA]</scope>
    <source>
        <strain evidence="2">CGMCC 1.18518</strain>
    </source>
</reference>
<evidence type="ECO:0000313" key="2">
    <source>
        <dbReference type="Proteomes" id="UP001596230"/>
    </source>
</evidence>
<organism evidence="1 2">
    <name type="scientific">Tatumella terrea</name>
    <dbReference type="NCBI Taxonomy" id="419007"/>
    <lineage>
        <taxon>Bacteria</taxon>
        <taxon>Pseudomonadati</taxon>
        <taxon>Pseudomonadota</taxon>
        <taxon>Gammaproteobacteria</taxon>
        <taxon>Enterobacterales</taxon>
        <taxon>Erwiniaceae</taxon>
        <taxon>Tatumella</taxon>
    </lineage>
</organism>
<evidence type="ECO:0000313" key="1">
    <source>
        <dbReference type="EMBL" id="MFC6378721.1"/>
    </source>
</evidence>
<comment type="caution">
    <text evidence="1">The sequence shown here is derived from an EMBL/GenBank/DDBJ whole genome shotgun (WGS) entry which is preliminary data.</text>
</comment>
<gene>
    <name evidence="1" type="ORF">ACFP9W_11655</name>
</gene>
<name>A0ABW1W1W5_9GAMM</name>
<dbReference type="Proteomes" id="UP001596230">
    <property type="component" value="Unassembled WGS sequence"/>
</dbReference>
<sequence length="42" mass="4722">MENLMELLLKGKQIDADAIRNKDLITTQVSNKISNPESKKPP</sequence>
<protein>
    <submittedName>
        <fullName evidence="1">Uncharacterized protein</fullName>
    </submittedName>
</protein>